<reference evidence="3 4" key="1">
    <citation type="submission" date="2023-10" db="EMBL/GenBank/DDBJ databases">
        <title>Complete Genome Sequence of Limnobacter thiooxidans CS-K2T, Isolated from freshwater lake sediments in Bavaria, Germany.</title>
        <authorList>
            <person name="Naruki M."/>
            <person name="Watanabe A."/>
            <person name="Warashina T."/>
            <person name="Morita T."/>
            <person name="Arakawa K."/>
        </authorList>
    </citation>
    <scope>NUCLEOTIDE SEQUENCE [LARGE SCALE GENOMIC DNA]</scope>
    <source>
        <strain evidence="3 4">CS-K2</strain>
    </source>
</reference>
<dbReference type="Proteomes" id="UP001329151">
    <property type="component" value="Chromosome"/>
</dbReference>
<dbReference type="AlphaFoldDB" id="A0AA86MEC9"/>
<accession>A0AA86MEC9</accession>
<dbReference type="Gene3D" id="3.40.800.20">
    <property type="entry name" value="Histone deacetylase domain"/>
    <property type="match status" value="1"/>
</dbReference>
<dbReference type="InterPro" id="IPR037138">
    <property type="entry name" value="His_deacetylse_dom_sf"/>
</dbReference>
<feature type="domain" description="Histone deacetylase" evidence="2">
    <location>
        <begin position="20"/>
        <end position="304"/>
    </location>
</feature>
<dbReference type="GO" id="GO:0004407">
    <property type="term" value="F:histone deacetylase activity"/>
    <property type="evidence" value="ECO:0007669"/>
    <property type="project" value="TreeGrafter"/>
</dbReference>
<dbReference type="KEGG" id="lto:RGQ30_23920"/>
<dbReference type="RefSeq" id="WP_130557980.1">
    <property type="nucleotide sequence ID" value="NZ_AP028947.1"/>
</dbReference>
<dbReference type="EMBL" id="AP028947">
    <property type="protein sequence ID" value="BET26891.1"/>
    <property type="molecule type" value="Genomic_DNA"/>
</dbReference>
<proteinExistence type="inferred from homology"/>
<dbReference type="CDD" id="cd11599">
    <property type="entry name" value="HDAC_classII_2"/>
    <property type="match status" value="1"/>
</dbReference>
<comment type="similarity">
    <text evidence="1">Belongs to the histone deacetylase family.</text>
</comment>
<dbReference type="SUPFAM" id="SSF52768">
    <property type="entry name" value="Arginase/deacetylase"/>
    <property type="match status" value="1"/>
</dbReference>
<keyword evidence="4" id="KW-1185">Reference proteome</keyword>
<sequence length="306" mass="33201">MTTAYISHADCALHNPGLGHPESMARLKVIRQKLEASDLWSRLVHCEAPEVSWPAVTAVHTPAYVESIKARFPLKRNIDIDGDTTLSEFSLDAARRAAGACVHAVDLVMAHAVNNAFCAVRPPGHHACVDKAMGFCVFNNVAIAAQHAMDAYRLERVLIVDFDVHHGNGTEHAFANNPKVLMCSIFQSPLYPFSGGLDGASNMVNCPIQPGGGREAIKQAIQKHWVDAIDQFKPQLVLVSAGFDAHESDPLADLQLTTEDYGWITGFLKRVAEEYCDGKLVSTLEGGYELEALADSVYAHVEALAG</sequence>
<dbReference type="PRINTS" id="PR01270">
    <property type="entry name" value="HDASUPER"/>
</dbReference>
<evidence type="ECO:0000259" key="2">
    <source>
        <dbReference type="Pfam" id="PF00850"/>
    </source>
</evidence>
<dbReference type="PANTHER" id="PTHR10625:SF10">
    <property type="entry name" value="HISTONE DEACETYLASE HDAC1"/>
    <property type="match status" value="1"/>
</dbReference>
<evidence type="ECO:0000313" key="4">
    <source>
        <dbReference type="Proteomes" id="UP001329151"/>
    </source>
</evidence>
<gene>
    <name evidence="3" type="ORF">RGQ30_23920</name>
</gene>
<dbReference type="InterPro" id="IPR023801">
    <property type="entry name" value="His_deacetylse_dom"/>
</dbReference>
<dbReference type="InterPro" id="IPR000286">
    <property type="entry name" value="HDACs"/>
</dbReference>
<dbReference type="GO" id="GO:0040029">
    <property type="term" value="P:epigenetic regulation of gene expression"/>
    <property type="evidence" value="ECO:0007669"/>
    <property type="project" value="TreeGrafter"/>
</dbReference>
<dbReference type="PANTHER" id="PTHR10625">
    <property type="entry name" value="HISTONE DEACETYLASE HDAC1-RELATED"/>
    <property type="match status" value="1"/>
</dbReference>
<evidence type="ECO:0000313" key="3">
    <source>
        <dbReference type="EMBL" id="BET26891.1"/>
    </source>
</evidence>
<name>A0AA86MEC9_9BURK</name>
<dbReference type="InterPro" id="IPR023696">
    <property type="entry name" value="Ureohydrolase_dom_sf"/>
</dbReference>
<dbReference type="Pfam" id="PF00850">
    <property type="entry name" value="Hist_deacetyl"/>
    <property type="match status" value="1"/>
</dbReference>
<protein>
    <submittedName>
        <fullName evidence="3">Histone deacetylase family protein</fullName>
    </submittedName>
</protein>
<evidence type="ECO:0000256" key="1">
    <source>
        <dbReference type="ARBA" id="ARBA00005947"/>
    </source>
</evidence>
<organism evidence="3 4">
    <name type="scientific">Limnobacter thiooxidans</name>
    <dbReference type="NCBI Taxonomy" id="131080"/>
    <lineage>
        <taxon>Bacteria</taxon>
        <taxon>Pseudomonadati</taxon>
        <taxon>Pseudomonadota</taxon>
        <taxon>Betaproteobacteria</taxon>
        <taxon>Burkholderiales</taxon>
        <taxon>Burkholderiaceae</taxon>
        <taxon>Limnobacter</taxon>
    </lineage>
</organism>